<dbReference type="EMBL" id="SJPG01000001">
    <property type="protein sequence ID" value="TWT61317.1"/>
    <property type="molecule type" value="Genomic_DNA"/>
</dbReference>
<reference evidence="1 2" key="1">
    <citation type="submission" date="2019-02" db="EMBL/GenBank/DDBJ databases">
        <title>Deep-cultivation of Planctomycetes and their phenomic and genomic characterization uncovers novel biology.</title>
        <authorList>
            <person name="Wiegand S."/>
            <person name="Jogler M."/>
            <person name="Boedeker C."/>
            <person name="Pinto D."/>
            <person name="Vollmers J."/>
            <person name="Rivas-Marin E."/>
            <person name="Kohn T."/>
            <person name="Peeters S.H."/>
            <person name="Heuer A."/>
            <person name="Rast P."/>
            <person name="Oberbeckmann S."/>
            <person name="Bunk B."/>
            <person name="Jeske O."/>
            <person name="Meyerdierks A."/>
            <person name="Storesund J.E."/>
            <person name="Kallscheuer N."/>
            <person name="Luecker S."/>
            <person name="Lage O.M."/>
            <person name="Pohl T."/>
            <person name="Merkel B.J."/>
            <person name="Hornburger P."/>
            <person name="Mueller R.-W."/>
            <person name="Bruemmer F."/>
            <person name="Labrenz M."/>
            <person name="Spormann A.M."/>
            <person name="Op Den Camp H."/>
            <person name="Overmann J."/>
            <person name="Amann R."/>
            <person name="Jetten M.S.M."/>
            <person name="Mascher T."/>
            <person name="Medema M.H."/>
            <person name="Devos D.P."/>
            <person name="Kaster A.-K."/>
            <person name="Ovreas L."/>
            <person name="Rohde M."/>
            <person name="Galperin M.Y."/>
            <person name="Jogler C."/>
        </authorList>
    </citation>
    <scope>NUCLEOTIDE SEQUENCE [LARGE SCALE GENOMIC DNA]</scope>
    <source>
        <strain evidence="1 2">Pan54</strain>
    </source>
</reference>
<protein>
    <submittedName>
        <fullName evidence="1">Uncharacterized protein</fullName>
    </submittedName>
</protein>
<dbReference type="Proteomes" id="UP000316095">
    <property type="component" value="Unassembled WGS sequence"/>
</dbReference>
<evidence type="ECO:0000313" key="1">
    <source>
        <dbReference type="EMBL" id="TWT61317.1"/>
    </source>
</evidence>
<accession>A0A5C5XE41</accession>
<proteinExistence type="predicted"/>
<organism evidence="1 2">
    <name type="scientific">Rubinisphaera italica</name>
    <dbReference type="NCBI Taxonomy" id="2527969"/>
    <lineage>
        <taxon>Bacteria</taxon>
        <taxon>Pseudomonadati</taxon>
        <taxon>Planctomycetota</taxon>
        <taxon>Planctomycetia</taxon>
        <taxon>Planctomycetales</taxon>
        <taxon>Planctomycetaceae</taxon>
        <taxon>Rubinisphaera</taxon>
    </lineage>
</organism>
<dbReference type="RefSeq" id="WP_146503331.1">
    <property type="nucleotide sequence ID" value="NZ_SJPG01000001.1"/>
</dbReference>
<dbReference type="AlphaFoldDB" id="A0A5C5XE41"/>
<comment type="caution">
    <text evidence="1">The sequence shown here is derived from an EMBL/GenBank/DDBJ whole genome shotgun (WGS) entry which is preliminary data.</text>
</comment>
<sequence length="73" mass="8799">MVGRYAHAKQFRRMRNRLRKMKTWLGLVIRDVRRKMPQPDAALQELPKPKRQQDVALNWPFGDLKPRFARTKV</sequence>
<evidence type="ECO:0000313" key="2">
    <source>
        <dbReference type="Proteomes" id="UP000316095"/>
    </source>
</evidence>
<gene>
    <name evidence="1" type="ORF">Pan54_20530</name>
</gene>
<name>A0A5C5XE41_9PLAN</name>
<keyword evidence="2" id="KW-1185">Reference proteome</keyword>